<feature type="compositionally biased region" description="Basic and acidic residues" evidence="3">
    <location>
        <begin position="40"/>
        <end position="55"/>
    </location>
</feature>
<dbReference type="PANTHER" id="PTHR10122:SF0">
    <property type="entry name" value="CYTOCHROME C OXIDASE SUBUNIT 5B, ISOFORM A-RELATED"/>
    <property type="match status" value="1"/>
</dbReference>
<dbReference type="SUPFAM" id="SSF57802">
    <property type="entry name" value="Rubredoxin-like"/>
    <property type="match status" value="1"/>
</dbReference>
<dbReference type="GO" id="GO:0006123">
    <property type="term" value="P:mitochondrial electron transport, cytochrome c to oxygen"/>
    <property type="evidence" value="ECO:0007669"/>
    <property type="project" value="InterPro"/>
</dbReference>
<evidence type="ECO:0000256" key="1">
    <source>
        <dbReference type="ARBA" id="ARBA00022723"/>
    </source>
</evidence>
<gene>
    <name evidence="4" type="ORF">ASTO00021_LOCUS18105</name>
</gene>
<keyword evidence="2" id="KW-0862">Zinc</keyword>
<dbReference type="GO" id="GO:0005740">
    <property type="term" value="C:mitochondrial envelope"/>
    <property type="evidence" value="ECO:0007669"/>
    <property type="project" value="InterPro"/>
</dbReference>
<dbReference type="Gene3D" id="2.60.11.10">
    <property type="entry name" value="Cytochrome c oxidase, subunit Vb"/>
    <property type="match status" value="1"/>
</dbReference>
<sequence>MSLFRVSAALGRGVTRRNGMLVRTLAGYPQPPLSQGSGAKSDRIADDSEQATGREREELKAFAQGKEYFNRQPVQMEKGQGTFANPVMVPSEMSDRVVGMIPKGQDGPIWFNVGNDGVYYVEELDVHFKLYNPHA</sequence>
<organism evidence="4">
    <name type="scientific">Aplanochytrium stocchinoi</name>
    <dbReference type="NCBI Taxonomy" id="215587"/>
    <lineage>
        <taxon>Eukaryota</taxon>
        <taxon>Sar</taxon>
        <taxon>Stramenopiles</taxon>
        <taxon>Bigyra</taxon>
        <taxon>Labyrinthulomycetes</taxon>
        <taxon>Thraustochytrida</taxon>
        <taxon>Thraustochytriidae</taxon>
        <taxon>Aplanochytrium</taxon>
    </lineage>
</organism>
<dbReference type="AlphaFoldDB" id="A0A7S3PRU5"/>
<dbReference type="InterPro" id="IPR036972">
    <property type="entry name" value="Cyt_c_oxidase_su5b_sf"/>
</dbReference>
<dbReference type="EMBL" id="HBIN01023524">
    <property type="protein sequence ID" value="CAE0448141.1"/>
    <property type="molecule type" value="Transcribed_RNA"/>
</dbReference>
<protein>
    <submittedName>
        <fullName evidence="4">Uncharacterized protein</fullName>
    </submittedName>
</protein>
<feature type="region of interest" description="Disordered" evidence="3">
    <location>
        <begin position="26"/>
        <end position="55"/>
    </location>
</feature>
<dbReference type="PANTHER" id="PTHR10122">
    <property type="entry name" value="CYTOCHROME C OXIDASE SUBUNIT 5B, MITOCHONDRIAL"/>
    <property type="match status" value="1"/>
</dbReference>
<evidence type="ECO:0000313" key="4">
    <source>
        <dbReference type="EMBL" id="CAE0448141.1"/>
    </source>
</evidence>
<dbReference type="GO" id="GO:0045277">
    <property type="term" value="C:respiratory chain complex IV"/>
    <property type="evidence" value="ECO:0007669"/>
    <property type="project" value="InterPro"/>
</dbReference>
<evidence type="ECO:0000256" key="3">
    <source>
        <dbReference type="SAM" id="MobiDB-lite"/>
    </source>
</evidence>
<dbReference type="InterPro" id="IPR002124">
    <property type="entry name" value="Cyt_c_oxidase_su5b"/>
</dbReference>
<dbReference type="Pfam" id="PF01215">
    <property type="entry name" value="COX5B"/>
    <property type="match status" value="1"/>
</dbReference>
<keyword evidence="1" id="KW-0479">Metal-binding</keyword>
<evidence type="ECO:0000256" key="2">
    <source>
        <dbReference type="ARBA" id="ARBA00022833"/>
    </source>
</evidence>
<reference evidence="4" key="1">
    <citation type="submission" date="2021-01" db="EMBL/GenBank/DDBJ databases">
        <authorList>
            <person name="Corre E."/>
            <person name="Pelletier E."/>
            <person name="Niang G."/>
            <person name="Scheremetjew M."/>
            <person name="Finn R."/>
            <person name="Kale V."/>
            <person name="Holt S."/>
            <person name="Cochrane G."/>
            <person name="Meng A."/>
            <person name="Brown T."/>
            <person name="Cohen L."/>
        </authorList>
    </citation>
    <scope>NUCLEOTIDE SEQUENCE</scope>
    <source>
        <strain evidence="4">GSBS06</strain>
    </source>
</reference>
<accession>A0A7S3PRU5</accession>
<dbReference type="GO" id="GO:0046872">
    <property type="term" value="F:metal ion binding"/>
    <property type="evidence" value="ECO:0007669"/>
    <property type="project" value="UniProtKB-KW"/>
</dbReference>
<proteinExistence type="predicted"/>
<name>A0A7S3PRU5_9STRA</name>